<evidence type="ECO:0000313" key="1">
    <source>
        <dbReference type="EMBL" id="GAG57353.1"/>
    </source>
</evidence>
<gene>
    <name evidence="1" type="ORF">S01H4_16845</name>
</gene>
<feature type="non-terminal residue" evidence="1">
    <location>
        <position position="175"/>
    </location>
</feature>
<reference evidence="1" key="1">
    <citation type="journal article" date="2014" name="Front. Microbiol.">
        <title>High frequency of phylogenetically diverse reductive dehalogenase-homologous genes in deep subseafloor sedimentary metagenomes.</title>
        <authorList>
            <person name="Kawai M."/>
            <person name="Futagami T."/>
            <person name="Toyoda A."/>
            <person name="Takaki Y."/>
            <person name="Nishi S."/>
            <person name="Hori S."/>
            <person name="Arai W."/>
            <person name="Tsubouchi T."/>
            <person name="Morono Y."/>
            <person name="Uchiyama I."/>
            <person name="Ito T."/>
            <person name="Fujiyama A."/>
            <person name="Inagaki F."/>
            <person name="Takami H."/>
        </authorList>
    </citation>
    <scope>NUCLEOTIDE SEQUENCE</scope>
    <source>
        <strain evidence="1">Expedition CK06-06</strain>
    </source>
</reference>
<accession>X0ZAC2</accession>
<comment type="caution">
    <text evidence="1">The sequence shown here is derived from an EMBL/GenBank/DDBJ whole genome shotgun (WGS) entry which is preliminary data.</text>
</comment>
<organism evidence="1">
    <name type="scientific">marine sediment metagenome</name>
    <dbReference type="NCBI Taxonomy" id="412755"/>
    <lineage>
        <taxon>unclassified sequences</taxon>
        <taxon>metagenomes</taxon>
        <taxon>ecological metagenomes</taxon>
    </lineage>
</organism>
<name>X0ZAC2_9ZZZZ</name>
<dbReference type="AlphaFoldDB" id="X0ZAC2"/>
<sequence length="175" mass="20610">MGKNYYEIDENIYHRFEQKNEMFCRYLWDKNLKTYHNNFADDMLKNIIADNEGYTHFDYAFSKASWAVYNRFPFAFSWEGDTSFEEDWYGYKLREQKYQIGDLAEFTAKVKKVARFYGASLVGITKINEKWIYKNAGKRSNGQFLGSYPINLPQGINRAIVIVMEMDSPGLSTTP</sequence>
<dbReference type="EMBL" id="BART01007403">
    <property type="protein sequence ID" value="GAG57353.1"/>
    <property type="molecule type" value="Genomic_DNA"/>
</dbReference>
<proteinExistence type="predicted"/>
<protein>
    <submittedName>
        <fullName evidence="1">Putative reductive dehalogenase (RdhA)</fullName>
    </submittedName>
</protein>